<dbReference type="AlphaFoldDB" id="A0A096ATG2"/>
<accession>A0A096ATG2</accession>
<proteinExistence type="predicted"/>
<dbReference type="Proteomes" id="UP000029538">
    <property type="component" value="Unassembled WGS sequence"/>
</dbReference>
<evidence type="ECO:0000313" key="1">
    <source>
        <dbReference type="EMBL" id="KGF50348.1"/>
    </source>
</evidence>
<comment type="caution">
    <text evidence="1">The sequence shown here is derived from an EMBL/GenBank/DDBJ whole genome shotgun (WGS) entry which is preliminary data.</text>
</comment>
<reference evidence="1 2" key="1">
    <citation type="submission" date="2014-07" db="EMBL/GenBank/DDBJ databases">
        <authorList>
            <person name="McCorrison J."/>
            <person name="Sanka R."/>
            <person name="Torralba M."/>
            <person name="Gillis M."/>
            <person name="Haft D.H."/>
            <person name="Methe B."/>
            <person name="Sutton G."/>
            <person name="Nelson K.E."/>
        </authorList>
    </citation>
    <scope>NUCLEOTIDE SEQUENCE [LARGE SCALE GENOMIC DNA]</scope>
    <source>
        <strain evidence="1 2">DNF00882</strain>
    </source>
</reference>
<dbReference type="RefSeq" id="WP_036882201.1">
    <property type="nucleotide sequence ID" value="NZ_JRNR01000004.1"/>
</dbReference>
<gene>
    <name evidence="1" type="ORF">HMPREF0654_01320</name>
</gene>
<sequence length="82" mass="9762">MMKAYIYGNTAELRDWLKSIGLQPIDYPECDEHNGLIAPYGRDNLFYQDGVVYDTDDDAEEYYFCYNEEEFKEKVLELINKE</sequence>
<protein>
    <submittedName>
        <fullName evidence="1">Uncharacterized protein</fullName>
    </submittedName>
</protein>
<dbReference type="EMBL" id="JRNR01000004">
    <property type="protein sequence ID" value="KGF50348.1"/>
    <property type="molecule type" value="Genomic_DNA"/>
</dbReference>
<evidence type="ECO:0000313" key="2">
    <source>
        <dbReference type="Proteomes" id="UP000029538"/>
    </source>
</evidence>
<organism evidence="1 2">
    <name type="scientific">Prevotella disiens DNF00882</name>
    <dbReference type="NCBI Taxonomy" id="1401075"/>
    <lineage>
        <taxon>Bacteria</taxon>
        <taxon>Pseudomonadati</taxon>
        <taxon>Bacteroidota</taxon>
        <taxon>Bacteroidia</taxon>
        <taxon>Bacteroidales</taxon>
        <taxon>Prevotellaceae</taxon>
        <taxon>Prevotella</taxon>
    </lineage>
</organism>
<name>A0A096ATG2_9BACT</name>